<reference evidence="2" key="2">
    <citation type="submission" date="2023-05" db="EMBL/GenBank/DDBJ databases">
        <authorList>
            <person name="Fouks B."/>
        </authorList>
    </citation>
    <scope>NUCLEOTIDE SEQUENCE</scope>
    <source>
        <strain evidence="2">Stay&amp;Tobe</strain>
        <tissue evidence="2">Testes</tissue>
    </source>
</reference>
<sequence>RLVMRRVNLLFFINEVLQVWNRTSQLYPWQDIKPLLYNLSWLVIMVVAYFTFHERNKWLRGVADDQFHRRWPPRSPDLTP</sequence>
<feature type="non-terminal residue" evidence="2">
    <location>
        <position position="80"/>
    </location>
</feature>
<reference evidence="2" key="1">
    <citation type="journal article" date="2023" name="IScience">
        <title>Live-bearing cockroach genome reveals convergent evolutionary mechanisms linked to viviparity in insects and beyond.</title>
        <authorList>
            <person name="Fouks B."/>
            <person name="Harrison M.C."/>
            <person name="Mikhailova A.A."/>
            <person name="Marchal E."/>
            <person name="English S."/>
            <person name="Carruthers M."/>
            <person name="Jennings E.C."/>
            <person name="Chiamaka E.L."/>
            <person name="Frigard R.A."/>
            <person name="Pippel M."/>
            <person name="Attardo G.M."/>
            <person name="Benoit J.B."/>
            <person name="Bornberg-Bauer E."/>
            <person name="Tobe S.S."/>
        </authorList>
    </citation>
    <scope>NUCLEOTIDE SEQUENCE</scope>
    <source>
        <strain evidence="2">Stay&amp;Tobe</strain>
    </source>
</reference>
<dbReference type="EMBL" id="JASPKZ010003831">
    <property type="protein sequence ID" value="KAJ9592561.1"/>
    <property type="molecule type" value="Genomic_DNA"/>
</dbReference>
<evidence type="ECO:0000313" key="2">
    <source>
        <dbReference type="EMBL" id="KAJ9592561.1"/>
    </source>
</evidence>
<feature type="non-terminal residue" evidence="2">
    <location>
        <position position="1"/>
    </location>
</feature>
<keyword evidence="1" id="KW-1133">Transmembrane helix</keyword>
<dbReference type="AlphaFoldDB" id="A0AAD8A5V0"/>
<organism evidence="2 3">
    <name type="scientific">Diploptera punctata</name>
    <name type="common">Pacific beetle cockroach</name>
    <dbReference type="NCBI Taxonomy" id="6984"/>
    <lineage>
        <taxon>Eukaryota</taxon>
        <taxon>Metazoa</taxon>
        <taxon>Ecdysozoa</taxon>
        <taxon>Arthropoda</taxon>
        <taxon>Hexapoda</taxon>
        <taxon>Insecta</taxon>
        <taxon>Pterygota</taxon>
        <taxon>Neoptera</taxon>
        <taxon>Polyneoptera</taxon>
        <taxon>Dictyoptera</taxon>
        <taxon>Blattodea</taxon>
        <taxon>Blaberoidea</taxon>
        <taxon>Blaberidae</taxon>
        <taxon>Diplopterinae</taxon>
        <taxon>Diploptera</taxon>
    </lineage>
</organism>
<proteinExistence type="predicted"/>
<evidence type="ECO:0000313" key="3">
    <source>
        <dbReference type="Proteomes" id="UP001233999"/>
    </source>
</evidence>
<accession>A0AAD8A5V0</accession>
<protein>
    <submittedName>
        <fullName evidence="2">Uncharacterized protein</fullName>
    </submittedName>
</protein>
<dbReference type="Proteomes" id="UP001233999">
    <property type="component" value="Unassembled WGS sequence"/>
</dbReference>
<keyword evidence="1" id="KW-0472">Membrane</keyword>
<feature type="transmembrane region" description="Helical" evidence="1">
    <location>
        <begin position="35"/>
        <end position="52"/>
    </location>
</feature>
<evidence type="ECO:0000256" key="1">
    <source>
        <dbReference type="SAM" id="Phobius"/>
    </source>
</evidence>
<gene>
    <name evidence="2" type="ORF">L9F63_015762</name>
</gene>
<name>A0AAD8A5V0_DIPPU</name>
<keyword evidence="1" id="KW-0812">Transmembrane</keyword>
<keyword evidence="3" id="KW-1185">Reference proteome</keyword>
<comment type="caution">
    <text evidence="2">The sequence shown here is derived from an EMBL/GenBank/DDBJ whole genome shotgun (WGS) entry which is preliminary data.</text>
</comment>